<proteinExistence type="inferred from homology"/>
<dbReference type="OrthoDB" id="412286at2759"/>
<organism evidence="6 7">
    <name type="scientific">Choanephora cucurbitarum</name>
    <dbReference type="NCBI Taxonomy" id="101091"/>
    <lineage>
        <taxon>Eukaryota</taxon>
        <taxon>Fungi</taxon>
        <taxon>Fungi incertae sedis</taxon>
        <taxon>Mucoromycota</taxon>
        <taxon>Mucoromycotina</taxon>
        <taxon>Mucoromycetes</taxon>
        <taxon>Mucorales</taxon>
        <taxon>Mucorineae</taxon>
        <taxon>Choanephoraceae</taxon>
        <taxon>Choanephoroideae</taxon>
        <taxon>Choanephora</taxon>
    </lineage>
</organism>
<protein>
    <submittedName>
        <fullName evidence="6">Desumoylating isopeptidase 2</fullName>
    </submittedName>
</protein>
<evidence type="ECO:0000256" key="3">
    <source>
        <dbReference type="ARBA" id="ARBA00022801"/>
    </source>
</evidence>
<dbReference type="EMBL" id="LUGH01000406">
    <property type="protein sequence ID" value="OBZ85348.1"/>
    <property type="molecule type" value="Genomic_DNA"/>
</dbReference>
<evidence type="ECO:0000256" key="2">
    <source>
        <dbReference type="ARBA" id="ARBA00022670"/>
    </source>
</evidence>
<dbReference type="STRING" id="101091.A0A1C7N8S1"/>
<keyword evidence="2" id="KW-0645">Protease</keyword>
<evidence type="ECO:0000313" key="7">
    <source>
        <dbReference type="Proteomes" id="UP000093000"/>
    </source>
</evidence>
<accession>A0A1C7N8S1</accession>
<dbReference type="InterPro" id="IPR042266">
    <property type="entry name" value="PPPDE_sf"/>
</dbReference>
<sequence>MLELIYNLFNKTDENNDSSRVHVYVNVYDMIYPNYITQFGYYALGVGVFHSGVEIGGKEYCFGGHELPNVTGVFVVEPKTGIPELTLKETFDMGTTDLTDKEIEELLVRMSDEYVGTSYNLLTRNCNHFTEDFVERLTHRSMPSWINRAARLGAMFPCMVPWEWIQPPEFEEEATQETEVDCPISRRSSTVSLLSNSQRQRSSATYHSTSDFANKRTSSNCSIHSHSNMLFPANRFQGIIMPEDESPS</sequence>
<comment type="similarity">
    <text evidence="1">Belongs to the DeSI family.</text>
</comment>
<feature type="domain" description="PPPDE" evidence="5">
    <location>
        <begin position="21"/>
        <end position="164"/>
    </location>
</feature>
<dbReference type="PANTHER" id="PTHR12378">
    <property type="entry name" value="DESUMOYLATING ISOPEPTIDASE"/>
    <property type="match status" value="1"/>
</dbReference>
<dbReference type="Gene3D" id="3.90.1720.30">
    <property type="entry name" value="PPPDE domains"/>
    <property type="match status" value="1"/>
</dbReference>
<evidence type="ECO:0000259" key="5">
    <source>
        <dbReference type="PROSITE" id="PS51858"/>
    </source>
</evidence>
<keyword evidence="3" id="KW-0378">Hydrolase</keyword>
<reference evidence="6 7" key="1">
    <citation type="submission" date="2016-03" db="EMBL/GenBank/DDBJ databases">
        <title>Choanephora cucurbitarum.</title>
        <authorList>
            <person name="Min B."/>
            <person name="Park H."/>
            <person name="Park J.-H."/>
            <person name="Shin H.-D."/>
            <person name="Choi I.-G."/>
        </authorList>
    </citation>
    <scope>NUCLEOTIDE SEQUENCE [LARGE SCALE GENOMIC DNA]</scope>
    <source>
        <strain evidence="6 7">KUS-F28377</strain>
    </source>
</reference>
<dbReference type="PROSITE" id="PS51858">
    <property type="entry name" value="PPPDE"/>
    <property type="match status" value="1"/>
</dbReference>
<dbReference type="SMART" id="SM01179">
    <property type="entry name" value="DUF862"/>
    <property type="match status" value="1"/>
</dbReference>
<dbReference type="Proteomes" id="UP000093000">
    <property type="component" value="Unassembled WGS sequence"/>
</dbReference>
<feature type="compositionally biased region" description="Low complexity" evidence="4">
    <location>
        <begin position="193"/>
        <end position="203"/>
    </location>
</feature>
<dbReference type="FunCoup" id="A0A1C7N8S1">
    <property type="interactions" value="117"/>
</dbReference>
<dbReference type="GO" id="GO:0101005">
    <property type="term" value="F:deubiquitinase activity"/>
    <property type="evidence" value="ECO:0007669"/>
    <property type="project" value="TreeGrafter"/>
</dbReference>
<dbReference type="Pfam" id="PF05903">
    <property type="entry name" value="Peptidase_C97"/>
    <property type="match status" value="1"/>
</dbReference>
<dbReference type="PANTHER" id="PTHR12378:SF80">
    <property type="entry name" value="IP06716P-RELATED"/>
    <property type="match status" value="1"/>
</dbReference>
<feature type="region of interest" description="Disordered" evidence="4">
    <location>
        <begin position="193"/>
        <end position="214"/>
    </location>
</feature>
<name>A0A1C7N8S1_9FUNG</name>
<dbReference type="AlphaFoldDB" id="A0A1C7N8S1"/>
<comment type="caution">
    <text evidence="6">The sequence shown here is derived from an EMBL/GenBank/DDBJ whole genome shotgun (WGS) entry which is preliminary data.</text>
</comment>
<dbReference type="InterPro" id="IPR008580">
    <property type="entry name" value="PPPDE_dom"/>
</dbReference>
<dbReference type="GO" id="GO:0006508">
    <property type="term" value="P:proteolysis"/>
    <property type="evidence" value="ECO:0007669"/>
    <property type="project" value="UniProtKB-KW"/>
</dbReference>
<feature type="compositionally biased region" description="Polar residues" evidence="4">
    <location>
        <begin position="204"/>
        <end position="214"/>
    </location>
</feature>
<dbReference type="InParanoid" id="A0A1C7N8S1"/>
<gene>
    <name evidence="6" type="primary">desi2</name>
    <name evidence="6" type="ORF">A0J61_06599</name>
</gene>
<keyword evidence="7" id="KW-1185">Reference proteome</keyword>
<dbReference type="GO" id="GO:0016579">
    <property type="term" value="P:protein deubiquitination"/>
    <property type="evidence" value="ECO:0007669"/>
    <property type="project" value="TreeGrafter"/>
</dbReference>
<evidence type="ECO:0000256" key="1">
    <source>
        <dbReference type="ARBA" id="ARBA00008140"/>
    </source>
</evidence>
<evidence type="ECO:0000313" key="6">
    <source>
        <dbReference type="EMBL" id="OBZ85348.1"/>
    </source>
</evidence>
<evidence type="ECO:0000256" key="4">
    <source>
        <dbReference type="SAM" id="MobiDB-lite"/>
    </source>
</evidence>